<dbReference type="PANTHER" id="PTHR42784:SF1">
    <property type="entry name" value="PYRANOSE 2-OXIDASE"/>
    <property type="match status" value="1"/>
</dbReference>
<dbReference type="EMBL" id="OU912926">
    <property type="protein sequence ID" value="CAG9932719.1"/>
    <property type="molecule type" value="Genomic_DNA"/>
</dbReference>
<dbReference type="Gene3D" id="2.60.120.560">
    <property type="entry name" value="Exo-inulinase, domain 1"/>
    <property type="match status" value="1"/>
</dbReference>
<evidence type="ECO:0000259" key="7">
    <source>
        <dbReference type="Pfam" id="PF05199"/>
    </source>
</evidence>
<feature type="region of interest" description="Disordered" evidence="6">
    <location>
        <begin position="589"/>
        <end position="615"/>
    </location>
</feature>
<protein>
    <recommendedName>
        <fullName evidence="11">Choline dehydrogenase</fullName>
    </recommendedName>
</protein>
<feature type="compositionally biased region" description="Basic and acidic residues" evidence="6">
    <location>
        <begin position="590"/>
        <end position="612"/>
    </location>
</feature>
<evidence type="ECO:0000256" key="6">
    <source>
        <dbReference type="SAM" id="MobiDB-lite"/>
    </source>
</evidence>
<dbReference type="InterPro" id="IPR010496">
    <property type="entry name" value="AL/BT2_dom"/>
</dbReference>
<keyword evidence="10" id="KW-1185">Reference proteome</keyword>
<proteinExistence type="inferred from homology"/>
<dbReference type="PANTHER" id="PTHR42784">
    <property type="entry name" value="PYRANOSE 2-OXIDASE"/>
    <property type="match status" value="1"/>
</dbReference>
<evidence type="ECO:0000256" key="1">
    <source>
        <dbReference type="ARBA" id="ARBA00001974"/>
    </source>
</evidence>
<evidence type="ECO:0000256" key="2">
    <source>
        <dbReference type="ARBA" id="ARBA00010790"/>
    </source>
</evidence>
<feature type="domain" description="Glucose-methanol-choline oxidoreductase C-terminal" evidence="7">
    <location>
        <begin position="516"/>
        <end position="652"/>
    </location>
</feature>
<dbReference type="RefSeq" id="WP_239796612.1">
    <property type="nucleotide sequence ID" value="NZ_OU912926.1"/>
</dbReference>
<evidence type="ECO:0000313" key="10">
    <source>
        <dbReference type="Proteomes" id="UP000839052"/>
    </source>
</evidence>
<sequence>MPITTEFTTFTRDVLGRYVCNTFDEVLLTIDANARSAAGLPVRGDLRPFDFIIIGGGTFGAALAEHLWFRSTKRNERILVLDGGPFVLPEHVQNLPVLGLGAADPSSVAEYNTMNEDNKRKWRKEVWGLAWNAPEKFPGLAYCVGGRSLFWGGWSPRLLDSELPKNVWPKAVLDDLMPKNLPDGRKGYFRQSSDQIGVTETNDFIFGDLHRAMRKQLFEGLSTITDAMDIATLPDHPAVEYLDTPATLDDLAKVLGIDKLPSPPPPIQKLRNEAKLEAPLAVQGQSGHAGFFPFNKFSTVPLLMKAVREAADQSGFDDVKKRLMVVPRCHVVRLNTVNDVGGQRVSEVITERGSLPVSPDAKVIIALGTVESARLALLSFGSDGRIGRNLMAHLRSNVDIRVPRTALTALSATAKAIEAAALLVKCQHSFKKPDGSPDGIGHFHFQITASGLSASGVGSEAELFKKIPDIDTFDAHKNATDTHVVITIRGIGEMEPKNDNDFGNSVTLDLDTQQNDEFQTRRAWVNIQPSSRDEALWKTMDKAADDIAKIFANGHKIDVIKNGQVIATSVEPSSLPTILPYKFSDLNGPGRRDGLGTTHHEAGTLRMGEDPNKSVTNPNCRFHNVTNTYVAGPALFPTIGSPNPMLTGIALARRLGDHLMSEPPPATLEAGFTYIFDGSDTQFANWQMAGGGSFSRFGRTLIAQQDGKGIGLLFYKPQPFENFILRLDFLLPHPRGGYNDNSGVFVRFRDPRLPDPAPDPNDPANNSAFVAVHTGFEIQIDEEARGDKRFGESDGAFFSRTGAIYKIKSHGTGQGQQNYKNNQNLAAERWHSYEIEVNNQDYIVRLNGQEATRFQRDATDTIRGNAPSTDPNSGFIGLQTHTGNVVFANIRIRTT</sequence>
<dbReference type="Pfam" id="PF06439">
    <property type="entry name" value="3keto-disac_hyd"/>
    <property type="match status" value="1"/>
</dbReference>
<evidence type="ECO:0000313" key="9">
    <source>
        <dbReference type="EMBL" id="CAG9932719.1"/>
    </source>
</evidence>
<evidence type="ECO:0000256" key="3">
    <source>
        <dbReference type="ARBA" id="ARBA00022630"/>
    </source>
</evidence>
<comment type="similarity">
    <text evidence="2">Belongs to the GMC oxidoreductase family.</text>
</comment>
<dbReference type="InterPro" id="IPR007867">
    <property type="entry name" value="GMC_OxRtase_C"/>
</dbReference>
<dbReference type="SUPFAM" id="SSF51905">
    <property type="entry name" value="FAD/NAD(P)-binding domain"/>
    <property type="match status" value="1"/>
</dbReference>
<evidence type="ECO:0008006" key="11">
    <source>
        <dbReference type="Google" id="ProtNLM"/>
    </source>
</evidence>
<evidence type="ECO:0000256" key="4">
    <source>
        <dbReference type="ARBA" id="ARBA00022827"/>
    </source>
</evidence>
<keyword evidence="3" id="KW-0285">Flavoprotein</keyword>
<keyword evidence="5" id="KW-0560">Oxidoreductase</keyword>
<gene>
    <name evidence="9" type="ORF">NTG6680_1466</name>
</gene>
<reference evidence="9 10" key="1">
    <citation type="submission" date="2021-10" db="EMBL/GenBank/DDBJ databases">
        <authorList>
            <person name="Koch H."/>
        </authorList>
    </citation>
    <scope>NUCLEOTIDE SEQUENCE [LARGE SCALE GENOMIC DNA]</scope>
    <source>
        <strain evidence="9">6680</strain>
    </source>
</reference>
<dbReference type="Proteomes" id="UP000839052">
    <property type="component" value="Chromosome"/>
</dbReference>
<accession>A0ABN8ALA8</accession>
<evidence type="ECO:0000256" key="5">
    <source>
        <dbReference type="ARBA" id="ARBA00023002"/>
    </source>
</evidence>
<dbReference type="Gene3D" id="3.50.50.60">
    <property type="entry name" value="FAD/NAD(P)-binding domain"/>
    <property type="match status" value="2"/>
</dbReference>
<organism evidence="9 10">
    <name type="scientific">Candidatus Nitrotoga arctica</name>
    <dbReference type="NCBI Taxonomy" id="453162"/>
    <lineage>
        <taxon>Bacteria</taxon>
        <taxon>Pseudomonadati</taxon>
        <taxon>Pseudomonadota</taxon>
        <taxon>Betaproteobacteria</taxon>
        <taxon>Nitrosomonadales</taxon>
        <taxon>Gallionellaceae</taxon>
        <taxon>Candidatus Nitrotoga</taxon>
    </lineage>
</organism>
<dbReference type="Pfam" id="PF05199">
    <property type="entry name" value="GMC_oxred_C"/>
    <property type="match status" value="1"/>
</dbReference>
<dbReference type="InterPro" id="IPR051473">
    <property type="entry name" value="P2Ox-like"/>
</dbReference>
<feature type="domain" description="3-keto-alpha-glucoside-1,2-lyase/3-keto-2-hydroxy-glucal hydratase" evidence="8">
    <location>
        <begin position="671"/>
        <end position="893"/>
    </location>
</feature>
<comment type="cofactor">
    <cofactor evidence="1">
        <name>FAD</name>
        <dbReference type="ChEBI" id="CHEBI:57692"/>
    </cofactor>
</comment>
<dbReference type="InterPro" id="IPR036188">
    <property type="entry name" value="FAD/NAD-bd_sf"/>
</dbReference>
<name>A0ABN8ALA8_9PROT</name>
<evidence type="ECO:0000259" key="8">
    <source>
        <dbReference type="Pfam" id="PF06439"/>
    </source>
</evidence>
<keyword evidence="4" id="KW-0274">FAD</keyword>